<dbReference type="SUPFAM" id="SSF81336">
    <property type="entry name" value="F1F0 ATP synthase subunit A"/>
    <property type="match status" value="1"/>
</dbReference>
<protein>
    <recommendedName>
        <fullName evidence="11">ATP synthase subunit a</fullName>
    </recommendedName>
</protein>
<dbReference type="InterPro" id="IPR045083">
    <property type="entry name" value="ATP_synth_F0_asu_bact/mt"/>
</dbReference>
<evidence type="ECO:0000256" key="2">
    <source>
        <dbReference type="ARBA" id="ARBA00006810"/>
    </source>
</evidence>
<gene>
    <name evidence="13" type="primary">ATP6</name>
</gene>
<keyword evidence="3" id="KW-0813">Transport</keyword>
<dbReference type="CDD" id="cd00310">
    <property type="entry name" value="ATP-synt_Fo_a_6"/>
    <property type="match status" value="1"/>
</dbReference>
<reference evidence="13" key="1">
    <citation type="submission" date="2017-06" db="EMBL/GenBank/DDBJ databases">
        <title>The complete mitochondrial genome of a segmented worm Erpobdella japonica (Annelida:Hirudinea:Erpobdella).</title>
        <authorList>
            <person name="Guan D."/>
        </authorList>
    </citation>
    <scope>NUCLEOTIDE SEQUENCE</scope>
</reference>
<feature type="transmembrane region" description="Helical" evidence="12">
    <location>
        <begin position="20"/>
        <end position="44"/>
    </location>
</feature>
<evidence type="ECO:0000256" key="6">
    <source>
        <dbReference type="ARBA" id="ARBA00022781"/>
    </source>
</evidence>
<dbReference type="CTD" id="4508"/>
<feature type="transmembrane region" description="Helical" evidence="12">
    <location>
        <begin position="176"/>
        <end position="197"/>
    </location>
</feature>
<keyword evidence="4" id="KW-0138">CF(0)</keyword>
<evidence type="ECO:0000256" key="9">
    <source>
        <dbReference type="ARBA" id="ARBA00023136"/>
    </source>
</evidence>
<keyword evidence="10" id="KW-0066">ATP synthesis</keyword>
<geneLocation type="mitochondrion" evidence="13"/>
<evidence type="ECO:0000256" key="11">
    <source>
        <dbReference type="RuleBase" id="RU004450"/>
    </source>
</evidence>
<sequence>MLMDIFSSFDSYQYNAFFPFNSLFNMVIITSSIILTSIMISNIWMTLSSIQSTTVHSMMLMYDQAMRTKSKFLKGYSIILISLFVMIIALNLLGLVAYTFSSTSHLMFTLLVGLPLWLTMIMSSFINNKSDFMAHLLPSGAPSWLNPFLVLIETVSITVRPLTLSFRLAANSAYCIVYRLIGMFSISIILYFSMPYLTNICMSIAYILFELAICLIQAYIFCLLLSLYTDDHS</sequence>
<evidence type="ECO:0000256" key="12">
    <source>
        <dbReference type="SAM" id="Phobius"/>
    </source>
</evidence>
<dbReference type="NCBIfam" id="TIGR01131">
    <property type="entry name" value="ATP_synt_6_or_A"/>
    <property type="match status" value="1"/>
</dbReference>
<keyword evidence="8" id="KW-0406">Ion transport</keyword>
<feature type="transmembrane region" description="Helical" evidence="12">
    <location>
        <begin position="76"/>
        <end position="100"/>
    </location>
</feature>
<dbReference type="PANTHER" id="PTHR11410:SF0">
    <property type="entry name" value="ATP SYNTHASE SUBUNIT A"/>
    <property type="match status" value="1"/>
</dbReference>
<dbReference type="GeneID" id="34828610"/>
<proteinExistence type="inferred from homology"/>
<keyword evidence="5 12" id="KW-0812">Transmembrane</keyword>
<keyword evidence="9 12" id="KW-0472">Membrane</keyword>
<feature type="transmembrane region" description="Helical" evidence="12">
    <location>
        <begin position="204"/>
        <end position="228"/>
    </location>
</feature>
<keyword evidence="13" id="KW-0496">Mitochondrion</keyword>
<name>A0A343KJQ4_9ANNE</name>
<evidence type="ECO:0000256" key="5">
    <source>
        <dbReference type="ARBA" id="ARBA00022692"/>
    </source>
</evidence>
<dbReference type="PANTHER" id="PTHR11410">
    <property type="entry name" value="ATP SYNTHASE SUBUNIT A"/>
    <property type="match status" value="1"/>
</dbReference>
<evidence type="ECO:0000256" key="4">
    <source>
        <dbReference type="ARBA" id="ARBA00022547"/>
    </source>
</evidence>
<dbReference type="Gene3D" id="1.20.120.220">
    <property type="entry name" value="ATP synthase, F0 complex, subunit A"/>
    <property type="match status" value="1"/>
</dbReference>
<dbReference type="GO" id="GO:0045259">
    <property type="term" value="C:proton-transporting ATP synthase complex"/>
    <property type="evidence" value="ECO:0007669"/>
    <property type="project" value="UniProtKB-KW"/>
</dbReference>
<evidence type="ECO:0000313" key="13">
    <source>
        <dbReference type="EMBL" id="ATG87478.1"/>
    </source>
</evidence>
<dbReference type="Pfam" id="PF00119">
    <property type="entry name" value="ATP-synt_A"/>
    <property type="match status" value="1"/>
</dbReference>
<comment type="similarity">
    <text evidence="2">Belongs to the ATPase A chain family.</text>
</comment>
<organism evidence="13">
    <name type="scientific">Erpobdella japonica</name>
    <dbReference type="NCBI Taxonomy" id="184739"/>
    <lineage>
        <taxon>Eukaryota</taxon>
        <taxon>Metazoa</taxon>
        <taxon>Spiralia</taxon>
        <taxon>Lophotrochozoa</taxon>
        <taxon>Annelida</taxon>
        <taxon>Clitellata</taxon>
        <taxon>Hirudinea</taxon>
        <taxon>Hirudinida</taxon>
        <taxon>Erpobdelliformes</taxon>
        <taxon>Erpobdellidae</taxon>
        <taxon>Erpobdella</taxon>
    </lineage>
</organism>
<dbReference type="RefSeq" id="YP_009440569.1">
    <property type="nucleotide sequence ID" value="NC_036150.1"/>
</dbReference>
<dbReference type="GO" id="GO:0046933">
    <property type="term" value="F:proton-transporting ATP synthase activity, rotational mechanism"/>
    <property type="evidence" value="ECO:0007669"/>
    <property type="project" value="TreeGrafter"/>
</dbReference>
<dbReference type="AlphaFoldDB" id="A0A343KJQ4"/>
<dbReference type="InterPro" id="IPR000568">
    <property type="entry name" value="ATP_synth_F0_asu"/>
</dbReference>
<accession>A0A343KJQ4</accession>
<feature type="transmembrane region" description="Helical" evidence="12">
    <location>
        <begin position="106"/>
        <end position="127"/>
    </location>
</feature>
<dbReference type="GO" id="GO:0005743">
    <property type="term" value="C:mitochondrial inner membrane"/>
    <property type="evidence" value="ECO:0007669"/>
    <property type="project" value="UniProtKB-SubCell"/>
</dbReference>
<keyword evidence="6" id="KW-0375">Hydrogen ion transport</keyword>
<comment type="subcellular location">
    <subcellularLocation>
        <location evidence="1">Membrane</location>
        <topology evidence="1">Multi-pass membrane protein</topology>
    </subcellularLocation>
    <subcellularLocation>
        <location evidence="11">Mitochondrion inner membrane</location>
        <topology evidence="11">Multi-pass membrane protein</topology>
    </subcellularLocation>
</comment>
<evidence type="ECO:0000256" key="10">
    <source>
        <dbReference type="ARBA" id="ARBA00023310"/>
    </source>
</evidence>
<dbReference type="PRINTS" id="PR00123">
    <property type="entry name" value="ATPASEA"/>
</dbReference>
<evidence type="ECO:0000256" key="8">
    <source>
        <dbReference type="ARBA" id="ARBA00023065"/>
    </source>
</evidence>
<evidence type="ECO:0000256" key="7">
    <source>
        <dbReference type="ARBA" id="ARBA00022989"/>
    </source>
</evidence>
<evidence type="ECO:0000256" key="1">
    <source>
        <dbReference type="ARBA" id="ARBA00004141"/>
    </source>
</evidence>
<dbReference type="EMBL" id="MF358688">
    <property type="protein sequence ID" value="ATG87478.1"/>
    <property type="molecule type" value="Genomic_DNA"/>
</dbReference>
<dbReference type="InterPro" id="IPR035908">
    <property type="entry name" value="F0_ATP_A_sf"/>
</dbReference>
<keyword evidence="7 12" id="KW-1133">Transmembrane helix</keyword>
<evidence type="ECO:0000256" key="3">
    <source>
        <dbReference type="ARBA" id="ARBA00022448"/>
    </source>
</evidence>